<protein>
    <recommendedName>
        <fullName evidence="6">MHD1 domain-containing protein</fullName>
    </recommendedName>
</protein>
<feature type="domain" description="MHD1" evidence="2">
    <location>
        <begin position="721"/>
        <end position="862"/>
    </location>
</feature>
<dbReference type="InterPro" id="IPR057984">
    <property type="entry name" value="PATROL1_C"/>
</dbReference>
<evidence type="ECO:0008006" key="6">
    <source>
        <dbReference type="Google" id="ProtNLM"/>
    </source>
</evidence>
<dbReference type="Proteomes" id="UP000507245">
    <property type="component" value="Unassembled WGS sequence"/>
</dbReference>
<dbReference type="PANTHER" id="PTHR31280">
    <property type="entry name" value="PROTEIN UNC-13 HOMOLOG"/>
    <property type="match status" value="1"/>
</dbReference>
<feature type="domain" description="MHD2" evidence="3">
    <location>
        <begin position="972"/>
        <end position="1082"/>
    </location>
</feature>
<dbReference type="PROSITE" id="PS51259">
    <property type="entry name" value="MHD2"/>
    <property type="match status" value="1"/>
</dbReference>
<accession>A0A6J5WFW0</accession>
<keyword evidence="5" id="KW-1185">Reference proteome</keyword>
<dbReference type="InterPro" id="IPR014772">
    <property type="entry name" value="Munc13_dom-2"/>
</dbReference>
<evidence type="ECO:0000259" key="2">
    <source>
        <dbReference type="PROSITE" id="PS51258"/>
    </source>
</evidence>
<dbReference type="Gene3D" id="1.10.357.50">
    <property type="match status" value="1"/>
</dbReference>
<dbReference type="InterPro" id="IPR014770">
    <property type="entry name" value="Munc13_1"/>
</dbReference>
<sequence>MEEENAVELLQRYRRDRRILLDFILAGSLIKKVIMPPGAVTLDDVDLDQVSVDYVLNCAKKGGLSGGMLELSEAIRDYHDHTGLPQMNSTGSAGEFFLVTNPEFSGSPPKRAPPPVPDFVPPPVLTPPPGVFSSIPDLDSSPVASSVSKSESFNYTQAQELTVDDIEDFEDDDIDEADSLRISRRIRNDATDLSLGLSSFKTGITEDDLRETAYEVLLACAGAAGGLIVPSKEKKKDKRSKLMRKLGRSRNENPLSQSQRAPGLVGLLETMRVQMEISEAMDIRTRQGLLNALAGKVGKRMDALLVPLELLCCISRTEFSDKKAYIRWQKRQLNMLEEGLLNFPAVGFGESGRKASEFRILLAKIEESEFLPPSTGELQRTECLRSLREIATPLAERPARGDLTGEVCHWADGYHLNVRLYEKLLLSVFDMLDEGKLTEEVEEILELVKSTWRVLGITETMHYTCYAWVLFRQHVITSEQGVLKHAIEQLKKIPLKEQRGPQERLHLKSLHCRVEGDQGHQDLSFLQSFLLPIQKWADKQLGDYHLHFSEVPVVMENVVAVAMIAQRLLLEEPEAVNGGTHHFHQFIGLLRVGTYYSEVCEDSTGLKCLFDLSCFTNVLLGIEDYENLSMNVDLSQVGEEKLWGRILQSVEKSDSKHEHPLALLAEETKKLLKKDTTMFMPILSQRHPQATSVSASLLHRLYGNKLKPFLGVAEHLTEDVISVFPAADNLEQYIMELITSNCGEETADIYCRKLAPYQIGSISGTLVMRWVNSQLGRILGWVERAVQQERWDPISPQQRHGSSIVEVFRIVEETVDQFFDLKVPMRPTELSGLFRGVDNAFQVFANHVIDKLATKEDLIPPVPILTRYKKEVGIKAFVKKELFDPRLPDERRSTEISVRTTPTLCVQLNTLYYAISQLNKLEDSMWERWTRKKPSQKFTKKSIDEKSKSFTQKDTFDGSRKDINAAIDQICEFTGTKIIFWDLREPFINNLYKPSVSLSRFEAVYEPLDTDGLLRVVLDGGPSRIFSLGDAKLLEEDLEVLKEFFISGGDGLPRGVVENQVARVRDVIKLHSYETRELIEDLKSSSGLGVQGGRSKLGADSKTLVRILCHRADSEASLFLKKQYKIPKSTA</sequence>
<reference evidence="5" key="1">
    <citation type="journal article" date="2020" name="Genome Biol.">
        <title>Gamete binning: chromosome-level and haplotype-resolved genome assembly enabled by high-throughput single-cell sequencing of gamete genomes.</title>
        <authorList>
            <person name="Campoy J.A."/>
            <person name="Sun H."/>
            <person name="Goel M."/>
            <person name="Jiao W.-B."/>
            <person name="Folz-Donahue K."/>
            <person name="Wang N."/>
            <person name="Rubio M."/>
            <person name="Liu C."/>
            <person name="Kukat C."/>
            <person name="Ruiz D."/>
            <person name="Huettel B."/>
            <person name="Schneeberger K."/>
        </authorList>
    </citation>
    <scope>NUCLEOTIDE SEQUENCE [LARGE SCALE GENOMIC DNA]</scope>
    <source>
        <strain evidence="5">cv. Rojo Pasion</strain>
    </source>
</reference>
<dbReference type="PANTHER" id="PTHR31280:SF2">
    <property type="entry name" value="PROTEIN UNC-13 HOMOLOG"/>
    <property type="match status" value="1"/>
</dbReference>
<evidence type="ECO:0000256" key="1">
    <source>
        <dbReference type="SAM" id="MobiDB-lite"/>
    </source>
</evidence>
<dbReference type="PROSITE" id="PS51258">
    <property type="entry name" value="MHD1"/>
    <property type="match status" value="1"/>
</dbReference>
<organism evidence="4 5">
    <name type="scientific">Prunus armeniaca</name>
    <name type="common">Apricot</name>
    <name type="synonym">Armeniaca vulgaris</name>
    <dbReference type="NCBI Taxonomy" id="36596"/>
    <lineage>
        <taxon>Eukaryota</taxon>
        <taxon>Viridiplantae</taxon>
        <taxon>Streptophyta</taxon>
        <taxon>Embryophyta</taxon>
        <taxon>Tracheophyta</taxon>
        <taxon>Spermatophyta</taxon>
        <taxon>Magnoliopsida</taxon>
        <taxon>eudicotyledons</taxon>
        <taxon>Gunneridae</taxon>
        <taxon>Pentapetalae</taxon>
        <taxon>rosids</taxon>
        <taxon>fabids</taxon>
        <taxon>Rosales</taxon>
        <taxon>Rosaceae</taxon>
        <taxon>Amygdaloideae</taxon>
        <taxon>Amygdaleae</taxon>
        <taxon>Prunus</taxon>
    </lineage>
</organism>
<dbReference type="Pfam" id="PF25761">
    <property type="entry name" value="TPR_PATROL1"/>
    <property type="match status" value="2"/>
</dbReference>
<dbReference type="InterPro" id="IPR008528">
    <property type="entry name" value="unc-13_homologue"/>
</dbReference>
<feature type="region of interest" description="Disordered" evidence="1">
    <location>
        <begin position="236"/>
        <end position="261"/>
    </location>
</feature>
<name>A0A6J5WFW0_PRUAR</name>
<proteinExistence type="predicted"/>
<evidence type="ECO:0000313" key="4">
    <source>
        <dbReference type="EMBL" id="CAB4298707.1"/>
    </source>
</evidence>
<evidence type="ECO:0000313" key="5">
    <source>
        <dbReference type="Proteomes" id="UP000507245"/>
    </source>
</evidence>
<gene>
    <name evidence="4" type="ORF">ORAREDHAP_LOCUS11366</name>
</gene>
<dbReference type="EMBL" id="CAEKKB010000002">
    <property type="protein sequence ID" value="CAB4298707.1"/>
    <property type="molecule type" value="Genomic_DNA"/>
</dbReference>
<dbReference type="OrthoDB" id="2015333at2759"/>
<dbReference type="AlphaFoldDB" id="A0A6J5WFW0"/>
<evidence type="ECO:0000259" key="3">
    <source>
        <dbReference type="PROSITE" id="PS51259"/>
    </source>
</evidence>
<feature type="compositionally biased region" description="Basic residues" evidence="1">
    <location>
        <begin position="236"/>
        <end position="248"/>
    </location>
</feature>